<organism evidence="3 4">
    <name type="scientific">Cuscuta europaea</name>
    <name type="common">European dodder</name>
    <dbReference type="NCBI Taxonomy" id="41803"/>
    <lineage>
        <taxon>Eukaryota</taxon>
        <taxon>Viridiplantae</taxon>
        <taxon>Streptophyta</taxon>
        <taxon>Embryophyta</taxon>
        <taxon>Tracheophyta</taxon>
        <taxon>Spermatophyta</taxon>
        <taxon>Magnoliopsida</taxon>
        <taxon>eudicotyledons</taxon>
        <taxon>Gunneridae</taxon>
        <taxon>Pentapetalae</taxon>
        <taxon>asterids</taxon>
        <taxon>lamiids</taxon>
        <taxon>Solanales</taxon>
        <taxon>Convolvulaceae</taxon>
        <taxon>Cuscuteae</taxon>
        <taxon>Cuscuta</taxon>
        <taxon>Cuscuta subgen. Cuscuta</taxon>
    </lineage>
</organism>
<feature type="signal peptide" evidence="2">
    <location>
        <begin position="1"/>
        <end position="18"/>
    </location>
</feature>
<evidence type="ECO:0000313" key="4">
    <source>
        <dbReference type="Proteomes" id="UP001152484"/>
    </source>
</evidence>
<reference evidence="3" key="1">
    <citation type="submission" date="2022-07" db="EMBL/GenBank/DDBJ databases">
        <authorList>
            <person name="Macas J."/>
            <person name="Novak P."/>
            <person name="Neumann P."/>
        </authorList>
    </citation>
    <scope>NUCLEOTIDE SEQUENCE</scope>
</reference>
<proteinExistence type="predicted"/>
<feature type="region of interest" description="Disordered" evidence="1">
    <location>
        <begin position="66"/>
        <end position="154"/>
    </location>
</feature>
<keyword evidence="4" id="KW-1185">Reference proteome</keyword>
<comment type="caution">
    <text evidence="3">The sequence shown here is derived from an EMBL/GenBank/DDBJ whole genome shotgun (WGS) entry which is preliminary data.</text>
</comment>
<feature type="non-terminal residue" evidence="3">
    <location>
        <position position="204"/>
    </location>
</feature>
<protein>
    <submittedName>
        <fullName evidence="3">Uncharacterized protein</fullName>
    </submittedName>
</protein>
<feature type="chain" id="PRO_5040389352" evidence="2">
    <location>
        <begin position="19"/>
        <end position="204"/>
    </location>
</feature>
<feature type="compositionally biased region" description="Low complexity" evidence="1">
    <location>
        <begin position="71"/>
        <end position="116"/>
    </location>
</feature>
<evidence type="ECO:0000256" key="2">
    <source>
        <dbReference type="SAM" id="SignalP"/>
    </source>
</evidence>
<accession>A0A9P0Z316</accession>
<name>A0A9P0Z316_CUSEU</name>
<evidence type="ECO:0000313" key="3">
    <source>
        <dbReference type="EMBL" id="CAH9084092.1"/>
    </source>
</evidence>
<gene>
    <name evidence="3" type="ORF">CEURO_LOCUS8868</name>
</gene>
<evidence type="ECO:0000256" key="1">
    <source>
        <dbReference type="SAM" id="MobiDB-lite"/>
    </source>
</evidence>
<dbReference type="AlphaFoldDB" id="A0A9P0Z316"/>
<dbReference type="EMBL" id="CAMAPE010000017">
    <property type="protein sequence ID" value="CAH9084092.1"/>
    <property type="molecule type" value="Genomic_DNA"/>
</dbReference>
<dbReference type="Proteomes" id="UP001152484">
    <property type="component" value="Unassembled WGS sequence"/>
</dbReference>
<keyword evidence="2" id="KW-0732">Signal</keyword>
<sequence length="204" mass="22903">MVLFEIFSSLLVLYGAITYTFTNEKQSNRSNDLKATFWTMQYRDPELRDRNVAASATYLSSLFPEDKRRTTSVSPSRPSVPQSNVSKPTVSRFPTSSSTTTSATKSSYYSSSRPSYAEFPPPPPVTANSKKPICPTTKKTLSKVTRDPKSKSPASGKLAASFLLEAHSSAAYFFFNFYFSFSFLLSQCRSSEATYVFFFFVLRM</sequence>